<keyword evidence="8" id="KW-1185">Reference proteome</keyword>
<dbReference type="InParanoid" id="A0A3R7GPQ3"/>
<dbReference type="InterPro" id="IPR009294">
    <property type="entry name" value="Aph-1"/>
</dbReference>
<dbReference type="AlphaFoldDB" id="A0A3R7GPQ3"/>
<protein>
    <submittedName>
        <fullName evidence="7">Gamma-secretase subunit APH-1A</fullName>
    </submittedName>
</protein>
<dbReference type="Pfam" id="PF06105">
    <property type="entry name" value="Aph-1"/>
    <property type="match status" value="1"/>
</dbReference>
<dbReference type="GO" id="GO:0016020">
    <property type="term" value="C:membrane"/>
    <property type="evidence" value="ECO:0007669"/>
    <property type="project" value="UniProtKB-SubCell"/>
</dbReference>
<evidence type="ECO:0000256" key="5">
    <source>
        <dbReference type="ARBA" id="ARBA00022989"/>
    </source>
</evidence>
<keyword evidence="3" id="KW-0812">Transmembrane</keyword>
<evidence type="ECO:0000256" key="2">
    <source>
        <dbReference type="ARBA" id="ARBA00005577"/>
    </source>
</evidence>
<sequence length="293" mass="31734">MTLLGGFGCALIGLGPCISLFVLTVACDPLKVIVLTAGGFFWLLSLLLTSLFWLAFSSVLSNLALSLFVAVASQELLRFAFFKLIILADNGLRVIAISAQTPVAPVVATRPPTGQPTDGLSNTAALRDPSNQDGAVLPSKTMGNDGLLDHRIVAYVSGLGFGLMTCIFELLRILIDAWGPGIGFEVWEAKTFYLVAAFQVMCTSLMHIFWSVILFAAFERRDYVLLVLVYATHLAVPYLSFLNRLHPPWPELVCLFYMVVLVGLAIVARCVVTGKRFTCCGVQPPQAIAADET</sequence>
<evidence type="ECO:0000256" key="4">
    <source>
        <dbReference type="ARBA" id="ARBA00022976"/>
    </source>
</evidence>
<dbReference type="PANTHER" id="PTHR12889">
    <property type="entry name" value="GAMMA-SECRETASE SUBUNIT APH-1"/>
    <property type="match status" value="1"/>
</dbReference>
<keyword evidence="6" id="KW-0472">Membrane</keyword>
<comment type="caution">
    <text evidence="7">The sequence shown here is derived from an EMBL/GenBank/DDBJ whole genome shotgun (WGS) entry which is preliminary data.</text>
</comment>
<keyword evidence="4" id="KW-0914">Notch signaling pathway</keyword>
<comment type="similarity">
    <text evidence="2">Belongs to the APH-1 family.</text>
</comment>
<dbReference type="FunCoup" id="A0A3R7GPQ3">
    <property type="interactions" value="522"/>
</dbReference>
<evidence type="ECO:0000256" key="6">
    <source>
        <dbReference type="ARBA" id="ARBA00023136"/>
    </source>
</evidence>
<dbReference type="EMBL" id="NIRI02000042">
    <property type="protein sequence ID" value="KAG5451674.1"/>
    <property type="molecule type" value="Genomic_DNA"/>
</dbReference>
<evidence type="ECO:0000256" key="3">
    <source>
        <dbReference type="ARBA" id="ARBA00022692"/>
    </source>
</evidence>
<dbReference type="GO" id="GO:0007219">
    <property type="term" value="P:Notch signaling pathway"/>
    <property type="evidence" value="ECO:0007669"/>
    <property type="project" value="UniProtKB-KW"/>
</dbReference>
<keyword evidence="5" id="KW-1133">Transmembrane helix</keyword>
<gene>
    <name evidence="7" type="ORF">CSKR_109157</name>
</gene>
<name>A0A3R7GPQ3_CLOSI</name>
<comment type="subcellular location">
    <subcellularLocation>
        <location evidence="1">Membrane</location>
        <topology evidence="1">Multi-pass membrane protein</topology>
    </subcellularLocation>
</comment>
<reference evidence="7 8" key="1">
    <citation type="journal article" date="2018" name="Biotechnol. Adv.">
        <title>Improved genomic resources and new bioinformatic workflow for the carcinogenic parasite Clonorchis sinensis: Biotechnological implications.</title>
        <authorList>
            <person name="Wang D."/>
            <person name="Korhonen P.K."/>
            <person name="Gasser R.B."/>
            <person name="Young N.D."/>
        </authorList>
    </citation>
    <scope>NUCLEOTIDE SEQUENCE [LARGE SCALE GENOMIC DNA]</scope>
    <source>
        <strain evidence="7">Cs-k2</strain>
    </source>
</reference>
<evidence type="ECO:0000313" key="8">
    <source>
        <dbReference type="Proteomes" id="UP000286415"/>
    </source>
</evidence>
<evidence type="ECO:0000256" key="1">
    <source>
        <dbReference type="ARBA" id="ARBA00004141"/>
    </source>
</evidence>
<proteinExistence type="inferred from homology"/>
<dbReference type="OrthoDB" id="6507463at2759"/>
<evidence type="ECO:0000313" key="7">
    <source>
        <dbReference type="EMBL" id="KAG5451674.1"/>
    </source>
</evidence>
<dbReference type="GO" id="GO:0016485">
    <property type="term" value="P:protein processing"/>
    <property type="evidence" value="ECO:0007669"/>
    <property type="project" value="InterPro"/>
</dbReference>
<accession>A0A3R7GPQ3</accession>
<reference evidence="7 8" key="2">
    <citation type="journal article" date="2021" name="Genomics">
        <title>High-quality reference genome for Clonorchis sinensis.</title>
        <authorList>
            <person name="Young N.D."/>
            <person name="Stroehlein A.J."/>
            <person name="Kinkar L."/>
            <person name="Wang T."/>
            <person name="Sohn W.M."/>
            <person name="Chang B.C.H."/>
            <person name="Kaur P."/>
            <person name="Weisz D."/>
            <person name="Dudchenko O."/>
            <person name="Aiden E.L."/>
            <person name="Korhonen P.K."/>
            <person name="Gasser R.B."/>
        </authorList>
    </citation>
    <scope>NUCLEOTIDE SEQUENCE [LARGE SCALE GENOMIC DNA]</scope>
    <source>
        <strain evidence="7">Cs-k2</strain>
    </source>
</reference>
<dbReference type="Proteomes" id="UP000286415">
    <property type="component" value="Unassembled WGS sequence"/>
</dbReference>
<organism evidence="7 8">
    <name type="scientific">Clonorchis sinensis</name>
    <name type="common">Chinese liver fluke</name>
    <dbReference type="NCBI Taxonomy" id="79923"/>
    <lineage>
        <taxon>Eukaryota</taxon>
        <taxon>Metazoa</taxon>
        <taxon>Spiralia</taxon>
        <taxon>Lophotrochozoa</taxon>
        <taxon>Platyhelminthes</taxon>
        <taxon>Trematoda</taxon>
        <taxon>Digenea</taxon>
        <taxon>Opisthorchiida</taxon>
        <taxon>Opisthorchiata</taxon>
        <taxon>Opisthorchiidae</taxon>
        <taxon>Clonorchis</taxon>
    </lineage>
</organism>
<dbReference type="STRING" id="79923.A0A3R7GPQ3"/>